<dbReference type="InterPro" id="IPR051450">
    <property type="entry name" value="Gfo/Idh/MocA_Oxidoreductases"/>
</dbReference>
<evidence type="ECO:0000259" key="1">
    <source>
        <dbReference type="Pfam" id="PF01408"/>
    </source>
</evidence>
<accession>A0A382SUW0</accession>
<name>A0A382SUW0_9ZZZZ</name>
<dbReference type="Pfam" id="PF22725">
    <property type="entry name" value="GFO_IDH_MocA_C3"/>
    <property type="match status" value="1"/>
</dbReference>
<dbReference type="SUPFAM" id="SSF51735">
    <property type="entry name" value="NAD(P)-binding Rossmann-fold domains"/>
    <property type="match status" value="1"/>
</dbReference>
<dbReference type="Pfam" id="PF01408">
    <property type="entry name" value="GFO_IDH_MocA"/>
    <property type="match status" value="1"/>
</dbReference>
<reference evidence="3" key="1">
    <citation type="submission" date="2018-05" db="EMBL/GenBank/DDBJ databases">
        <authorList>
            <person name="Lanie J.A."/>
            <person name="Ng W.-L."/>
            <person name="Kazmierczak K.M."/>
            <person name="Andrzejewski T.M."/>
            <person name="Davidsen T.M."/>
            <person name="Wayne K.J."/>
            <person name="Tettelin H."/>
            <person name="Glass J.I."/>
            <person name="Rusch D."/>
            <person name="Podicherti R."/>
            <person name="Tsui H.-C.T."/>
            <person name="Winkler M.E."/>
        </authorList>
    </citation>
    <scope>NUCLEOTIDE SEQUENCE</scope>
</reference>
<evidence type="ECO:0008006" key="4">
    <source>
        <dbReference type="Google" id="ProtNLM"/>
    </source>
</evidence>
<protein>
    <recommendedName>
        <fullName evidence="4">Gfo/Idh/MocA-like oxidoreductase N-terminal domain-containing protein</fullName>
    </recommendedName>
</protein>
<feature type="non-terminal residue" evidence="3">
    <location>
        <position position="1"/>
    </location>
</feature>
<dbReference type="InterPro" id="IPR000683">
    <property type="entry name" value="Gfo/Idh/MocA-like_OxRdtase_N"/>
</dbReference>
<proteinExistence type="predicted"/>
<feature type="non-terminal residue" evidence="3">
    <location>
        <position position="263"/>
    </location>
</feature>
<dbReference type="EMBL" id="UINC01131506">
    <property type="protein sequence ID" value="SVD13255.1"/>
    <property type="molecule type" value="Genomic_DNA"/>
</dbReference>
<dbReference type="SUPFAM" id="SSF55347">
    <property type="entry name" value="Glyceraldehyde-3-phosphate dehydrogenase-like, C-terminal domain"/>
    <property type="match status" value="1"/>
</dbReference>
<evidence type="ECO:0000313" key="3">
    <source>
        <dbReference type="EMBL" id="SVD13255.1"/>
    </source>
</evidence>
<gene>
    <name evidence="3" type="ORF">METZ01_LOCUS366109</name>
</gene>
<dbReference type="InterPro" id="IPR055170">
    <property type="entry name" value="GFO_IDH_MocA-like_dom"/>
</dbReference>
<dbReference type="InterPro" id="IPR036291">
    <property type="entry name" value="NAD(P)-bd_dom_sf"/>
</dbReference>
<feature type="domain" description="GFO/IDH/MocA-like oxidoreductase" evidence="2">
    <location>
        <begin position="131"/>
        <end position="251"/>
    </location>
</feature>
<dbReference type="Gene3D" id="3.40.50.720">
    <property type="entry name" value="NAD(P)-binding Rossmann-like Domain"/>
    <property type="match status" value="1"/>
</dbReference>
<evidence type="ECO:0000259" key="2">
    <source>
        <dbReference type="Pfam" id="PF22725"/>
    </source>
</evidence>
<dbReference type="AlphaFoldDB" id="A0A382SUW0"/>
<feature type="domain" description="Gfo/Idh/MocA-like oxidoreductase N-terminal" evidence="1">
    <location>
        <begin position="3"/>
        <end position="112"/>
    </location>
</feature>
<organism evidence="3">
    <name type="scientific">marine metagenome</name>
    <dbReference type="NCBI Taxonomy" id="408172"/>
    <lineage>
        <taxon>unclassified sequences</taxon>
        <taxon>metagenomes</taxon>
        <taxon>ecological metagenomes</taxon>
    </lineage>
</organism>
<dbReference type="GO" id="GO:0000166">
    <property type="term" value="F:nucleotide binding"/>
    <property type="evidence" value="ECO:0007669"/>
    <property type="project" value="InterPro"/>
</dbReference>
<dbReference type="PANTHER" id="PTHR43377:SF1">
    <property type="entry name" value="BILIVERDIN REDUCTASE A"/>
    <property type="match status" value="1"/>
</dbReference>
<sequence length="263" mass="29815">MLNAGVIGMGIGEKHALAYQNHCNTNLKTVCDFDHDKLKELNIKFPNVCMETKYQSILENDDIDIVSIASYDNFHSSQILQALEIGKHVMSEKPLCLNRHEMLQIHETQKQNPDAKLSSNLVLRTNSRFGKLRKDNAEGKFGEVYYLEGDYFWGRKSKLFGWRAEMDYYSIILGAAIHMIDLVMWLLGSRPVSVQAIGNDIPNKNTNLKFNSFAVVILKFENGVIAKLTGNGGCVHPHFHDLKIFGTKQTAISDLNEAYYLRS</sequence>
<dbReference type="PANTHER" id="PTHR43377">
    <property type="entry name" value="BILIVERDIN REDUCTASE A"/>
    <property type="match status" value="1"/>
</dbReference>
<dbReference type="Gene3D" id="3.30.360.10">
    <property type="entry name" value="Dihydrodipicolinate Reductase, domain 2"/>
    <property type="match status" value="1"/>
</dbReference>